<dbReference type="AlphaFoldDB" id="A0ABD0MLS7"/>
<reference evidence="1 2" key="1">
    <citation type="submission" date="2024-05" db="EMBL/GenBank/DDBJ databases">
        <title>Genome sequencing and assembly of Indian major carp, Cirrhinus mrigala (Hamilton, 1822).</title>
        <authorList>
            <person name="Mohindra V."/>
            <person name="Chowdhury L.M."/>
            <person name="Lal K."/>
            <person name="Jena J.K."/>
        </authorList>
    </citation>
    <scope>NUCLEOTIDE SEQUENCE [LARGE SCALE GENOMIC DNA]</scope>
    <source>
        <strain evidence="1">CM1030</strain>
        <tissue evidence="1">Blood</tissue>
    </source>
</reference>
<comment type="caution">
    <text evidence="1">The sequence shown here is derived from an EMBL/GenBank/DDBJ whole genome shotgun (WGS) entry which is preliminary data.</text>
</comment>
<evidence type="ECO:0000313" key="1">
    <source>
        <dbReference type="EMBL" id="KAL0149874.1"/>
    </source>
</evidence>
<evidence type="ECO:0000313" key="2">
    <source>
        <dbReference type="Proteomes" id="UP001529510"/>
    </source>
</evidence>
<sequence>DPLRALLQTLESRHERPSNKSPFAHTYTNCHGIAYSHMRVNVKHSGQTTNHLRGFDSKHLVSEMQICFVTPAKHSSRH</sequence>
<proteinExistence type="predicted"/>
<keyword evidence="2" id="KW-1185">Reference proteome</keyword>
<dbReference type="EMBL" id="JAMKFB020000321">
    <property type="protein sequence ID" value="KAL0149874.1"/>
    <property type="molecule type" value="Genomic_DNA"/>
</dbReference>
<organism evidence="1 2">
    <name type="scientific">Cirrhinus mrigala</name>
    <name type="common">Mrigala</name>
    <dbReference type="NCBI Taxonomy" id="683832"/>
    <lineage>
        <taxon>Eukaryota</taxon>
        <taxon>Metazoa</taxon>
        <taxon>Chordata</taxon>
        <taxon>Craniata</taxon>
        <taxon>Vertebrata</taxon>
        <taxon>Euteleostomi</taxon>
        <taxon>Actinopterygii</taxon>
        <taxon>Neopterygii</taxon>
        <taxon>Teleostei</taxon>
        <taxon>Ostariophysi</taxon>
        <taxon>Cypriniformes</taxon>
        <taxon>Cyprinidae</taxon>
        <taxon>Labeoninae</taxon>
        <taxon>Labeonini</taxon>
        <taxon>Cirrhinus</taxon>
    </lineage>
</organism>
<dbReference type="Proteomes" id="UP001529510">
    <property type="component" value="Unassembled WGS sequence"/>
</dbReference>
<protein>
    <submittedName>
        <fullName evidence="1">Uncharacterized protein</fullName>
    </submittedName>
</protein>
<accession>A0ABD0MLS7</accession>
<name>A0ABD0MLS7_CIRMR</name>
<feature type="non-terminal residue" evidence="1">
    <location>
        <position position="1"/>
    </location>
</feature>
<gene>
    <name evidence="1" type="ORF">M9458_054820</name>
</gene>